<evidence type="ECO:0000313" key="1">
    <source>
        <dbReference type="Proteomes" id="UP000887565"/>
    </source>
</evidence>
<name>A0A915KGL0_ROMCU</name>
<sequence length="87" mass="9770">MYKLDKKLTYLMGGSCKSSSFKFTKDLDPKLYQTDKILTPLDGLFKSLSLRFIVAHKRSQPTATKNETKACELMAYGVDKSRQGTGV</sequence>
<dbReference type="WBParaSite" id="nRc.2.0.1.t37953-RA">
    <property type="protein sequence ID" value="nRc.2.0.1.t37953-RA"/>
    <property type="gene ID" value="nRc.2.0.1.g37953"/>
</dbReference>
<proteinExistence type="predicted"/>
<reference evidence="2" key="1">
    <citation type="submission" date="2022-11" db="UniProtKB">
        <authorList>
            <consortium name="WormBaseParasite"/>
        </authorList>
    </citation>
    <scope>IDENTIFICATION</scope>
</reference>
<evidence type="ECO:0000313" key="2">
    <source>
        <dbReference type="WBParaSite" id="nRc.2.0.1.t37953-RA"/>
    </source>
</evidence>
<keyword evidence="1" id="KW-1185">Reference proteome</keyword>
<dbReference type="AlphaFoldDB" id="A0A915KGL0"/>
<accession>A0A915KGL0</accession>
<protein>
    <submittedName>
        <fullName evidence="2">Uncharacterized protein</fullName>
    </submittedName>
</protein>
<organism evidence="1 2">
    <name type="scientific">Romanomermis culicivorax</name>
    <name type="common">Nematode worm</name>
    <dbReference type="NCBI Taxonomy" id="13658"/>
    <lineage>
        <taxon>Eukaryota</taxon>
        <taxon>Metazoa</taxon>
        <taxon>Ecdysozoa</taxon>
        <taxon>Nematoda</taxon>
        <taxon>Enoplea</taxon>
        <taxon>Dorylaimia</taxon>
        <taxon>Mermithida</taxon>
        <taxon>Mermithoidea</taxon>
        <taxon>Mermithidae</taxon>
        <taxon>Romanomermis</taxon>
    </lineage>
</organism>
<dbReference type="Proteomes" id="UP000887565">
    <property type="component" value="Unplaced"/>
</dbReference>